<feature type="domain" description="Ig-like" evidence="7">
    <location>
        <begin position="306"/>
        <end position="382"/>
    </location>
</feature>
<feature type="domain" description="Ig-like" evidence="7">
    <location>
        <begin position="1551"/>
        <end position="1641"/>
    </location>
</feature>
<feature type="domain" description="Ig-like" evidence="7">
    <location>
        <begin position="1144"/>
        <end position="1233"/>
    </location>
</feature>
<feature type="domain" description="Ig-like" evidence="7">
    <location>
        <begin position="2772"/>
        <end position="2861"/>
    </location>
</feature>
<feature type="domain" description="Ig-like" evidence="7">
    <location>
        <begin position="3432"/>
        <end position="3521"/>
    </location>
</feature>
<feature type="domain" description="Ig-like" evidence="7">
    <location>
        <begin position="3055"/>
        <end position="3143"/>
    </location>
</feature>
<feature type="domain" description="Ig-like" evidence="7">
    <location>
        <begin position="4088"/>
        <end position="4177"/>
    </location>
</feature>
<comment type="subcellular location">
    <subcellularLocation>
        <location evidence="1">Cytoplasm</location>
    </subcellularLocation>
</comment>
<feature type="domain" description="Ig-like" evidence="7">
    <location>
        <begin position="1831"/>
        <end position="1920"/>
    </location>
</feature>
<feature type="domain" description="Ig-like" evidence="7">
    <location>
        <begin position="2206"/>
        <end position="2295"/>
    </location>
</feature>
<dbReference type="InterPro" id="IPR004168">
    <property type="entry name" value="PPAK_motif"/>
</dbReference>
<evidence type="ECO:0000259" key="7">
    <source>
        <dbReference type="PROSITE" id="PS50835"/>
    </source>
</evidence>
<feature type="domain" description="Ig-like" evidence="7">
    <location>
        <begin position="772"/>
        <end position="860"/>
    </location>
</feature>
<dbReference type="FunFam" id="2.60.40.10:FF:000022">
    <property type="entry name" value="Cardiac titin"/>
    <property type="match status" value="46"/>
</dbReference>
<dbReference type="SMART" id="SM00409">
    <property type="entry name" value="IG"/>
    <property type="match status" value="53"/>
</dbReference>
<evidence type="ECO:0000256" key="3">
    <source>
        <dbReference type="ARBA" id="ARBA00022490"/>
    </source>
</evidence>
<feature type="domain" description="Ig-like" evidence="7">
    <location>
        <begin position="4373"/>
        <end position="4462"/>
    </location>
</feature>
<reference evidence="8 9" key="1">
    <citation type="submission" date="2018-01" db="EMBL/GenBank/DDBJ databases">
        <title>Comparison of the Chinese Bamboo Partridge and Red Junglefowl genome sequences highlights the importance of demography in genome evolution.</title>
        <authorList>
            <person name="Tiley G.P."/>
            <person name="Kimball R.T."/>
            <person name="Braun E.L."/>
            <person name="Burleigh J.G."/>
        </authorList>
    </citation>
    <scope>NUCLEOTIDE SEQUENCE [LARGE SCALE GENOMIC DNA]</scope>
    <source>
        <strain evidence="8">RTK389</strain>
        <tissue evidence="8">Blood</tissue>
    </source>
</reference>
<feature type="domain" description="Ig-like" evidence="7">
    <location>
        <begin position="3620"/>
        <end position="3708"/>
    </location>
</feature>
<feature type="domain" description="Ig-like" evidence="7">
    <location>
        <begin position="212"/>
        <end position="303"/>
    </location>
</feature>
<dbReference type="SUPFAM" id="SSF48726">
    <property type="entry name" value="Immunoglobulin"/>
    <property type="match status" value="53"/>
</dbReference>
<organism evidence="8 9">
    <name type="scientific">Bambusicola thoracicus</name>
    <name type="common">Chinese bamboo-partridge</name>
    <name type="synonym">Perdix thoracica</name>
    <dbReference type="NCBI Taxonomy" id="9083"/>
    <lineage>
        <taxon>Eukaryota</taxon>
        <taxon>Metazoa</taxon>
        <taxon>Chordata</taxon>
        <taxon>Craniata</taxon>
        <taxon>Vertebrata</taxon>
        <taxon>Euteleostomi</taxon>
        <taxon>Archelosauria</taxon>
        <taxon>Archosauria</taxon>
        <taxon>Dinosauria</taxon>
        <taxon>Saurischia</taxon>
        <taxon>Theropoda</taxon>
        <taxon>Coelurosauria</taxon>
        <taxon>Aves</taxon>
        <taxon>Neognathae</taxon>
        <taxon>Galloanserae</taxon>
        <taxon>Galliformes</taxon>
        <taxon>Phasianidae</taxon>
        <taxon>Perdicinae</taxon>
        <taxon>Bambusicola</taxon>
    </lineage>
</organism>
<feature type="domain" description="Ig-like" evidence="7">
    <location>
        <begin position="4673"/>
        <end position="4764"/>
    </location>
</feature>
<feature type="domain" description="Ig-like" evidence="7">
    <location>
        <begin position="3241"/>
        <end position="3329"/>
    </location>
</feature>
<keyword evidence="9" id="KW-1185">Reference proteome</keyword>
<feature type="region of interest" description="Disordered" evidence="6">
    <location>
        <begin position="5712"/>
        <end position="5774"/>
    </location>
</feature>
<evidence type="ECO:0000313" key="8">
    <source>
        <dbReference type="EMBL" id="POI35639.1"/>
    </source>
</evidence>
<feature type="domain" description="Ig-like" evidence="7">
    <location>
        <begin position="119"/>
        <end position="207"/>
    </location>
</feature>
<accession>A0A2P4TH12</accession>
<feature type="compositionally biased region" description="Acidic residues" evidence="6">
    <location>
        <begin position="5741"/>
        <end position="5766"/>
    </location>
</feature>
<feature type="domain" description="Ig-like" evidence="7">
    <location>
        <begin position="2021"/>
        <end position="2109"/>
    </location>
</feature>
<dbReference type="InterPro" id="IPR040849">
    <property type="entry name" value="MyBP-C_THB"/>
</dbReference>
<dbReference type="InterPro" id="IPR036179">
    <property type="entry name" value="Ig-like_dom_sf"/>
</dbReference>
<dbReference type="CDD" id="cd00096">
    <property type="entry name" value="Ig"/>
    <property type="match status" value="25"/>
</dbReference>
<feature type="domain" description="Ig-like" evidence="7">
    <location>
        <begin position="3147"/>
        <end position="3236"/>
    </location>
</feature>
<feature type="domain" description="Ig-like" evidence="7">
    <location>
        <begin position="26"/>
        <end position="114"/>
    </location>
</feature>
<dbReference type="InterPro" id="IPR003598">
    <property type="entry name" value="Ig_sub2"/>
</dbReference>
<feature type="domain" description="Ig-like" evidence="7">
    <location>
        <begin position="399"/>
        <end position="487"/>
    </location>
</feature>
<feature type="domain" description="Ig-like" evidence="7">
    <location>
        <begin position="2679"/>
        <end position="2763"/>
    </location>
</feature>
<dbReference type="GO" id="GO:0005737">
    <property type="term" value="C:cytoplasm"/>
    <property type="evidence" value="ECO:0007669"/>
    <property type="project" value="UniProtKB-SubCell"/>
</dbReference>
<feature type="domain" description="Ig-like" evidence="7">
    <location>
        <begin position="4566"/>
        <end position="4655"/>
    </location>
</feature>
<dbReference type="FunFam" id="2.60.40.10:FF:001342">
    <property type="entry name" value="titin isoform X1"/>
    <property type="match status" value="1"/>
</dbReference>
<feature type="domain" description="Ig-like" evidence="7">
    <location>
        <begin position="3526"/>
        <end position="3615"/>
    </location>
</feature>
<feature type="compositionally biased region" description="Acidic residues" evidence="6">
    <location>
        <begin position="5579"/>
        <end position="5588"/>
    </location>
</feature>
<dbReference type="EMBL" id="PPHD01000308">
    <property type="protein sequence ID" value="POI35639.1"/>
    <property type="molecule type" value="Genomic_DNA"/>
</dbReference>
<feature type="region of interest" description="Disordered" evidence="6">
    <location>
        <begin position="5420"/>
        <end position="5526"/>
    </location>
</feature>
<feature type="compositionally biased region" description="Basic and acidic residues" evidence="6">
    <location>
        <begin position="5497"/>
        <end position="5526"/>
    </location>
</feature>
<evidence type="ECO:0000256" key="5">
    <source>
        <dbReference type="ARBA" id="ARBA00023319"/>
    </source>
</evidence>
<feature type="domain" description="Ig-like" evidence="7">
    <location>
        <begin position="3903"/>
        <end position="3991"/>
    </location>
</feature>
<dbReference type="InterPro" id="IPR007110">
    <property type="entry name" value="Ig-like_dom"/>
</dbReference>
<comment type="similarity">
    <text evidence="2">Belongs to the protein kinase superfamily. CAMK Ser/Thr protein kinase family.</text>
</comment>
<feature type="compositionally biased region" description="Acidic residues" evidence="6">
    <location>
        <begin position="5556"/>
        <end position="5568"/>
    </location>
</feature>
<feature type="domain" description="Ig-like" evidence="7">
    <location>
        <begin position="4278"/>
        <end position="4368"/>
    </location>
</feature>
<feature type="domain" description="Ig-like" evidence="7">
    <location>
        <begin position="2865"/>
        <end position="2956"/>
    </location>
</feature>
<dbReference type="Gene3D" id="2.60.40.10">
    <property type="entry name" value="Immunoglobulins"/>
    <property type="match status" value="54"/>
</dbReference>
<feature type="domain" description="Ig-like" evidence="7">
    <location>
        <begin position="3337"/>
        <end position="3427"/>
    </location>
</feature>
<keyword evidence="5" id="KW-0393">Immunoglobulin domain</keyword>
<feature type="domain" description="Ig-like" evidence="7">
    <location>
        <begin position="677"/>
        <end position="767"/>
    </location>
</feature>
<feature type="compositionally biased region" description="Basic and acidic residues" evidence="6">
    <location>
        <begin position="5429"/>
        <end position="5462"/>
    </location>
</feature>
<feature type="domain" description="Ig-like" evidence="7">
    <location>
        <begin position="3713"/>
        <end position="3802"/>
    </location>
</feature>
<evidence type="ECO:0000313" key="9">
    <source>
        <dbReference type="Proteomes" id="UP000237246"/>
    </source>
</evidence>
<feature type="domain" description="Ig-like" evidence="7">
    <location>
        <begin position="4964"/>
        <end position="5047"/>
    </location>
</feature>
<feature type="domain" description="Ig-like" evidence="7">
    <location>
        <begin position="491"/>
        <end position="580"/>
    </location>
</feature>
<dbReference type="PANTHER" id="PTHR47633:SF4">
    <property type="entry name" value="MYOPALLADIN ISOFORM X1"/>
    <property type="match status" value="1"/>
</dbReference>
<protein>
    <recommendedName>
        <fullName evidence="7">Ig-like domain-containing protein</fullName>
    </recommendedName>
</protein>
<dbReference type="Pfam" id="PF18362">
    <property type="entry name" value="THB"/>
    <property type="match status" value="1"/>
</dbReference>
<feature type="domain" description="Ig-like" evidence="7">
    <location>
        <begin position="865"/>
        <end position="953"/>
    </location>
</feature>
<feature type="domain" description="Ig-like" evidence="7">
    <location>
        <begin position="1924"/>
        <end position="2013"/>
    </location>
</feature>
<feature type="domain" description="Ig-like" evidence="7">
    <location>
        <begin position="2962"/>
        <end position="3050"/>
    </location>
</feature>
<gene>
    <name evidence="8" type="ORF">CIB84_000608</name>
</gene>
<feature type="domain" description="Ig-like" evidence="7">
    <location>
        <begin position="2585"/>
        <end position="2674"/>
    </location>
</feature>
<comment type="caution">
    <text evidence="8">The sequence shown here is derived from an EMBL/GenBank/DDBJ whole genome shotgun (WGS) entry which is preliminary data.</text>
</comment>
<feature type="domain" description="Ig-like" evidence="7">
    <location>
        <begin position="4470"/>
        <end position="4559"/>
    </location>
</feature>
<dbReference type="Proteomes" id="UP000237246">
    <property type="component" value="Unassembled WGS sequence"/>
</dbReference>
<feature type="domain" description="Ig-like" evidence="7">
    <location>
        <begin position="2492"/>
        <end position="2580"/>
    </location>
</feature>
<dbReference type="FunFam" id="2.60.40.10:FF:001272">
    <property type="entry name" value="titin isoform X1"/>
    <property type="match status" value="1"/>
</dbReference>
<dbReference type="InterPro" id="IPR013783">
    <property type="entry name" value="Ig-like_fold"/>
</dbReference>
<feature type="domain" description="Ig-like" evidence="7">
    <location>
        <begin position="1457"/>
        <end position="1546"/>
    </location>
</feature>
<feature type="domain" description="Ig-like" evidence="7">
    <location>
        <begin position="2114"/>
        <end position="2202"/>
    </location>
</feature>
<evidence type="ECO:0000256" key="6">
    <source>
        <dbReference type="SAM" id="MobiDB-lite"/>
    </source>
</evidence>
<dbReference type="InterPro" id="IPR013098">
    <property type="entry name" value="Ig_I-set"/>
</dbReference>
<sequence>MRRHRIICSPPLHNNEPLYFAEALPPTFLTRPESVTTFVGKSAKFLCTVSGTPVIDVAWQKDGATISPSDHYKITKVENKHVLEISLLTTSDRGIYTCKASNKFGADVCQAEMVIIDKPHFIKVLQSVQSAVNKKIRLECQVDEDRKVRVEWTKDGNKIPPGKDYKIYFEDKIASLEIPLAKLKDSGHYVCTVSNEAGSSSSSASVTVREPPSFVKKVDPSYLLTPGDSARLQCKVKGSPEIQVSWFKDNKKILESNTHRMSFVNWVAVLDISEMKVDDSGSYSCEAVNEVGSDSCTTEVVVKEPPSFVRTLEPAEVVKGTNTILQCEVAGTGPFEISWYKDKKQIRSSKKYRLTTQKAVISLEVSSFNSADVGEYECMIANEVGKCICSATYVLKEPPSFVKKIESVTALVGDNVTLQAVVKGSEPISVMWMKGKDIIQDDNKVRVTFEHGLATLQIAGVQLSSGGKYTCVAENDAGSQSCFGELAVKEPAKIIEKSEVIQVTAGDPAILEYTVTGTPELKTKWFKDGKPLPASKKYRISFKNNVAQLKFYAAEMQDSGEYTFEISNDVGISSCTTSFTVLEPPSFIAEPESQNVLPASTVRFKGTFKGTTPLTVKWFKGDTELITGGACYIMTEALASYLELYAVKRNDSGKYICKVSNVAGSVTSVANLFVKEPAAFTEKLEPTHLVKKGEYAELTCKVTGTPEIKITWFKDDRELKESDKFRMSFTKSLAVLHLTEVETEDSGEYICEARNDAGKDTCSTIVTVKESPYFSKEFQSMEVLKDSDVVLECEVLGTPPFEVFWVKDDKPVRSSKKHRISTEKSLISLHVFRFDASDVGEYQCRVTNDVGSCLCSSEVTLKEPPQFLKRIENISSLRGGTVVFQAAVKGSLPITVSWLKDSDEVIEDSNIKMTFVNNIATLLVKSIELKHDGKYFCQAKNEAGIQRCSALLTVKEPATIVDKAVSIDVTEGDPATLQCKFSGTKDITAKWFKDGKELTLGPKYKISVTDTVSVLKVLHAEKKDSGEYVFEVHNDVGRSSCSASINVLEPPYFVEKPQSQEVVPHARVQFKALVKGSTPLQIKWFKDSQELLSGANRSVWMDDTSSVLELFSARMSDSGNYTCQISNDVGTATCKATLFVKEPPRFIQMPTPVVALREGQSSTFECHVVGTPEIRVTWYLDGNEVTDEAKYGISFTDGLATLKVTQARVSDSGIYVCEAHNDAGSESCSIELRVKEPPTFVRELRPTEVVKGLDAMLECEVTGTPPFEVKWLKNNKEMFSSKKYAISTKESVFTLNVTNCDTSDDEKILENDEYHHITFEKNVATLKLTNVDLSHRGRYTCQAKNESGVEKCFALLFVQEPARIIEKAKSLKVTERDPVTLECTVEGTPELRIRWYKDGKQLLPSRYYTMSFENNVASFRIEPVSKEDSGTYSFKVENDFGSSTCEAILTVLDQAIPPLFIKKLTKKDTVLGSSIQMECKVSGSLPIYAKWFKDGKEITDSAKYRSLCHENTMSLEIANLELTDTANYTCNVSNVAGSDSCSAVLTVKEPPSFLVKPESQQAIPDSTVEFKATLKGTPPFTVKWFKEDLELVSGPTCFIGIEGSTGFLTLYSVDTSRSGHYTCHISNDVGSDSCTTMLMVTEPPKFAKKLEAAKIVKQGDSARLECKVSGSPEMKVVWFRNDHEIVASEKFRTSFIDSVAVLEMNHLSTDESGDYICEAQNPAGKASCSTKVTVKEPPVFSRKPSPVDMLRGTEVSLECEISGTPPFDVTWYKDKRQIRSSKKYKVTAKNYHTSIRILNVEVADVGEYQCKAQNDVGSDTCLCTVKLKEPPKFVTKINSVTVVVGEPVELQARVEGSQPISVQWLKDKEEIIRESENTKITFMENIATLQLVHTETSSAGKYICQIRNDAGSRECMATLTILEPAVIVEKAEPMRVTIGDACTLECKVAGTPELSTGWFKDGKELTSSQKYRITFVNKVSTLKIMDAEKEDGGLYTFAVQNDVGKSSCTASVEVLDRIIPPSFTRKLKETPGVLGSSALLECKVAGSPPMSIDWFQNGMKLVSGEKHNITFTDNLCVLEVNSLSNSDTGTYTCKATNVAGSDECSAVLTVQEPPSFERTPEPLDVLPGTSVTFTGVIRGTPPFKVNWFRGASELVPGDKCNMYLEDSVVELELFDVTPLQSGEYTCLVTNEAGRANCTTHLTVKEPAVFVKKLSDQYVEPGKPIILEGTYTGSLPISVTWKKNGHTLAQSHKCSITTTEKSCILEILDSTKEDAGEYTCHVENEAGRDVCEAVVSTLEPPYFVTQLEPLEVSVGDYTTLQCHVAGTPEITVSWYKGDTKLRSTPEYKVFFKDNVATLTFNKVVINDSGEYICKAENSVGTASTKALLTVQERKRPPSFARRLKDIEHPVGLPLKLMCRLNGSEPITVTWHKDGVQLSDDHNVHTSFVDNVAVLQLVQTEMNHTGQYTCTATNAVGTANTSARLTVTEPKQAPVFDTKPESIDVPFGESADFECHVTGAQPITITWSKDGREIRTGGNFNITFAANTAHLRVLRVGKGDSGQYTCQASNEAGKDFCSAQLSVKEPPKFIKKPEALRFVRQGDTVQLECKITGTPEIKITWYKNDQALQASNRLHMSFVESTAVLTILDASSEDAGDYICEAQNSAGTASCSTSVSVKEPPVFSKVPSPVDTLKGSDVILQCEIAGTPPFEVAWFKDRRQVRSSKKFKVTAKHSIASLHILSLESQDTGEYQCKAMNEVGSDTCTCPVKFKEPPRFTKKLSDTAIFVGEPTALQAVVEGSPPISVVWLKDKGEVIRESENVQMWFMDNIATLEIASAEGADVGKYICQIKNDAGMRECSAFLQVLEPAVILEKTEPITVMAGNPFTLECKVGGTPELITKWYKDGRELRSDRKYQITFFNNISTLKVFSAEKGDRGLYTFEVHNEVGDSSCTSSVDVSDRLVPPSFSRKLKETNGVLGSSVLLECKVSGTSPMSVAWFQDGNEIVGGEKYEISFLDNICALKLNALDVTDTGPYTCVATNVAGSDECSAFLTVQEPPSFVKTPDPQEVLPGSSVTFTSHIKGSTPFKVTWFRGIRELVPDSTCSISLDECKAQLQLFNVEPGNSGDYACVVTNDAGSASCTTQLFVKEPAVFMKKLSDFSVEQGKSIVLESIYTGTPPISVTWKRNGMPIAQSQRCSVTTTDKSGILEIFNSTKSDEGEYTCEVSNEAGGDVCHSLVSILEPPYFITHLDRVEVKIGEPLVLKCQIGGAPEIKVSWYKEDTKLRSTQAYKMHFKNNVATLAFSTVEDSDIGEYTCKAENSVGFATSTALLVVKERQLPPTFARKLKDIQEMVGAPVTFDCRINGSEPIQVSWYKDGVLLNDSDNVQSTFLNNVATLQILQTSMAYCGQYTCSAQNALGTASSSAKLLLTEHLQPPFFDIKPVSIDVALGESATFKCHVTGSAPMRIVWTRDNREIRPGGNYKMMLVENTASLVVLKVGKGDAGLYTCTASNSVGKDACAAQLTVQEPPRFIKKLDSSRLVKQHDSIRYECKVGGSPEIKVTWYKGETEIHPSEKYSMSFVDSVAVLEMHNLSVEDSGDYSCEAQNPAGSASTSTSLKVKAPPAFTKKPHPVQTLKGSDVHLECELQGTPPFQISWYKDKREIRSSKKYKVMSENYLASIHILNVDTADVGEYHCKAVNDVGSDSCVGSVTLRAPPTFVKKLSDVTVVVGETIELQAAVEGAQPISVLWLKDKGEIIRESENLWISYSENVASLKIGNAEPTNAGKYICQIKNDAGFQECFAKLTVLEPAVIVEKPGPVKVTAGDSCTLECTVDGTPELTARWFKDGNELSTDHKYKISFFNKVSGLKILNAGLEDSGEYTFEVKNSVGKSSCTASLQVSDRIIPPSFTRKLKETYGQLGSSAVLECKVYGSPPILVSWFHDGQEITSGDKYQATLTDNTCSLKVNGLQESDMGTYSCTATNVAGSDECSAFLSVREPPSFVKKPEPFNVLSGANITFTSIIKGSPPLEVKWFRGSVELAPGHKCNITLQDSVAELELFDVQPLQSGDYTCQVSNEAGKISCTTHLFVKEPAKFLMKVNDLSVEKGKNLILECTYTGTPPISVTWKKNGVILKHSEKCSITTTETSAILEIPNSKLEDQGQYSCHIENDSGQDNCHGAITILEPPYFVTPLEPVQVTVGDSASLQCQVAGTPEMIVSWYKGDTKLRGTATVKMHFKNQVATLVFSQVDSSDSGEYICKVENTVGEATSSSLLTVQERKLPPSFTRKLRDVHETVGLPVTFDCGIAGSEPIEVSWFKDNVRVKEDYNVHTSFIDNVAILQILKTDKSLMGQYTCTASNAIGTASSSGKLVLTEGKTPPFFDTPITPVDGIIGESADFECHISGTQPIRVTWAKDNQEIRTGGNYQISYVENIAHLTILRVDRGDSGKYTCYASNEVGKDSCTAQLNVKERKTPPTFTRKLSEAVEETEGNELKLEGRVAGSQPLTVSWYKNNQEVHSSPHCEISFKNNTLLLHIKSVGQSDAGLYTCKVSNEAGSVLCTSSVVIREPKKPPVFDQPLQPAAIEEGDTLQLSCHVRGSEPIRIQWLKAGREIRASERCSFSFANGVALLELAAVAKSDSGEYVCKASNVAGTDTCRSKVTVKEKAAAVSAAKKADIEGKLYFVSEPQSIKVMEKTVATFIAKVGGDPIPNVKWMKGKWRQLNQGGRIIIQQRGDEAKLEIKDTTKTDSGLYKCVAFNQHGEIERSVNLQVEERKQEVVEEDVRGKLKRIPTKKKEDEEQTIDILELLKNVDPKEYEKYARMYGITDFRGLLQAFELLKQTREEESHRLEIELTEKAQKEDQEFEELVAFIQQRLTQTEPVTLIRDIENQTVLTDEDAIFECEIKINYPEIKLSWYKGTQKLDSSDKYKIKIEGDRHILKIKNCQLEDQGNYRIVCGPHIASARLTVIEPAVERHLHDTTFKEGNTCTLSCQFSIPNAKSQWYRNGRPIKIGGRYSTQVSDKVHKLIIKDVRTEDQGQYTCKLDNLETTADLTIEAEPIQFTKSIQNIVVSEHQSATFECEVSFDDAVVTWYKGPTELTESPNHINTKFLAVAGVYSVIARLEPRGEARSTAELYLVTKEIKLELKPPDVPDAKVAVPPQKPAEAAPIPILLPLIPPPEEKKPAEKKVPVKKVSKKVVKKGPKEIPPPEVPEILPEKPKEVKITSMARREEIHEEKMEIYEKPKEVYEEWEEDYGEDHDYYFKEEGYDEGEEEWEETYDKREVAYEEEEIIHEEVVEVPKKPVPERKPPAITAEKKEKKEVTVHKVVKKPVDEKVEITTQRVAEEKLKRAEVTKKIPSAKPTPMIIEEKVMKKEVPTVERWTISEEKMSVSVHREEEYSYVTEPTEHEKTVEERFFEAVYPIEAHKEVEEEEEREIVSEELETHHVEVPEVPKKPVPERKVAVAKKEVSPPVKVPEVPKKPPPEEKVHIPVPKAEPPPVKAPEVPKKPVPEEKLPQIPKVEEAPPAKVPEVQKRATFEERMLITEERISIAVPEEIPSPEEPIVEEWSEEETEEVSVSIHREEVSEVTEEESYYIEEKVTVPKRKEAPPPKVPEVHKKAAPKEKVPVPVPKKVEAPPSRVPEEPKKMIREERVPIAVPKRKVSPPLEVPEVRKMVVQKEKVYIEVPQDEEEEEVPQYEEVTRYEKEVIHYEEEVQHYEEVSHYEEEAPQYEEVPQYEEEEVTHYEEEAAYYEEEVPQYEEEEVEIPQYEEEAPPPVRGIL</sequence>
<dbReference type="SMART" id="SM00408">
    <property type="entry name" value="IGc2"/>
    <property type="match status" value="52"/>
</dbReference>
<feature type="domain" description="Ig-like" evidence="7">
    <location>
        <begin position="1644"/>
        <end position="1733"/>
    </location>
</feature>
<dbReference type="InterPro" id="IPR013106">
    <property type="entry name" value="Ig_V-set"/>
</dbReference>
<dbReference type="Pfam" id="PF07679">
    <property type="entry name" value="I-set"/>
    <property type="match status" value="52"/>
</dbReference>
<dbReference type="FunFam" id="2.60.40.10:FF:000214">
    <property type="entry name" value="titin isoform X1"/>
    <property type="match status" value="1"/>
</dbReference>
<keyword evidence="4" id="KW-0677">Repeat</keyword>
<feature type="domain" description="Ig-like" evidence="7">
    <location>
        <begin position="3996"/>
        <end position="4078"/>
    </location>
</feature>
<feature type="domain" description="Ig-like" evidence="7">
    <location>
        <begin position="585"/>
        <end position="673"/>
    </location>
</feature>
<feature type="domain" description="Ig-like" evidence="7">
    <location>
        <begin position="4874"/>
        <end position="4946"/>
    </location>
</feature>
<dbReference type="SMART" id="SM00406">
    <property type="entry name" value="IGv"/>
    <property type="match status" value="20"/>
</dbReference>
<feature type="compositionally biased region" description="Acidic residues" evidence="6">
    <location>
        <begin position="5720"/>
        <end position="5734"/>
    </location>
</feature>
<feature type="domain" description="Ig-like" evidence="7">
    <location>
        <begin position="2396"/>
        <end position="2486"/>
    </location>
</feature>
<feature type="domain" description="Ig-like" evidence="7">
    <location>
        <begin position="957"/>
        <end position="1046"/>
    </location>
</feature>
<proteinExistence type="inferred from homology"/>
<dbReference type="InterPro" id="IPR003599">
    <property type="entry name" value="Ig_sub"/>
</dbReference>
<feature type="domain" description="Ig-like" evidence="7">
    <location>
        <begin position="2300"/>
        <end position="2388"/>
    </location>
</feature>
<dbReference type="Pfam" id="PF02818">
    <property type="entry name" value="PPAK"/>
    <property type="match status" value="1"/>
</dbReference>
<dbReference type="FunFam" id="2.60.40.10:FF:000147">
    <property type="entry name" value="Myosin light chain kinase"/>
    <property type="match status" value="1"/>
</dbReference>
<feature type="domain" description="Ig-like" evidence="7">
    <location>
        <begin position="3806"/>
        <end position="3897"/>
    </location>
</feature>
<feature type="domain" description="Ig-like" evidence="7">
    <location>
        <begin position="4181"/>
        <end position="4270"/>
    </location>
</feature>
<feature type="domain" description="Ig-like" evidence="7">
    <location>
        <begin position="1361"/>
        <end position="1450"/>
    </location>
</feature>
<dbReference type="PANTHER" id="PTHR47633">
    <property type="entry name" value="IMMUNOGLOBULIN"/>
    <property type="match status" value="1"/>
</dbReference>
<dbReference type="OrthoDB" id="5969272at2759"/>
<keyword evidence="3" id="KW-0963">Cytoplasm</keyword>
<feature type="region of interest" description="Disordered" evidence="6">
    <location>
        <begin position="5545"/>
        <end position="5641"/>
    </location>
</feature>
<evidence type="ECO:0000256" key="4">
    <source>
        <dbReference type="ARBA" id="ARBA00022737"/>
    </source>
</evidence>
<feature type="compositionally biased region" description="Basic and acidic residues" evidence="6">
    <location>
        <begin position="5589"/>
        <end position="5619"/>
    </location>
</feature>
<evidence type="ECO:0000256" key="1">
    <source>
        <dbReference type="ARBA" id="ARBA00004496"/>
    </source>
</evidence>
<feature type="domain" description="Ig-like" evidence="7">
    <location>
        <begin position="1051"/>
        <end position="1139"/>
    </location>
</feature>
<name>A0A2P4TH12_BAMTH</name>
<feature type="domain" description="Ig-like" evidence="7">
    <location>
        <begin position="1238"/>
        <end position="1347"/>
    </location>
</feature>
<dbReference type="FunFam" id="2.60.40.10:FF:000218">
    <property type="entry name" value="titin isoform X1"/>
    <property type="match status" value="1"/>
</dbReference>
<feature type="compositionally biased region" description="Basic and acidic residues" evidence="6">
    <location>
        <begin position="5470"/>
        <end position="5482"/>
    </location>
</feature>
<dbReference type="FunFam" id="2.60.40.10:FF:001804">
    <property type="entry name" value="Titin, isoform CRA_a"/>
    <property type="match status" value="1"/>
</dbReference>
<feature type="domain" description="Ig-like" evidence="7">
    <location>
        <begin position="1738"/>
        <end position="1826"/>
    </location>
</feature>
<evidence type="ECO:0000256" key="2">
    <source>
        <dbReference type="ARBA" id="ARBA00006692"/>
    </source>
</evidence>
<dbReference type="PROSITE" id="PS50835">
    <property type="entry name" value="IG_LIKE"/>
    <property type="match status" value="52"/>
</dbReference>